<comment type="caution">
    <text evidence="3">The sequence shown here is derived from an EMBL/GenBank/DDBJ whole genome shotgun (WGS) entry which is preliminary data.</text>
</comment>
<keyword evidence="2" id="KW-0812">Transmembrane</keyword>
<dbReference type="Proteomes" id="UP000198287">
    <property type="component" value="Unassembled WGS sequence"/>
</dbReference>
<keyword evidence="2" id="KW-0472">Membrane</keyword>
<feature type="transmembrane region" description="Helical" evidence="2">
    <location>
        <begin position="67"/>
        <end position="86"/>
    </location>
</feature>
<evidence type="ECO:0000313" key="3">
    <source>
        <dbReference type="EMBL" id="OXA60177.1"/>
    </source>
</evidence>
<keyword evidence="4" id="KW-1185">Reference proteome</keyword>
<feature type="region of interest" description="Disordered" evidence="1">
    <location>
        <begin position="38"/>
        <end position="58"/>
    </location>
</feature>
<feature type="region of interest" description="Disordered" evidence="1">
    <location>
        <begin position="171"/>
        <end position="197"/>
    </location>
</feature>
<protein>
    <submittedName>
        <fullName evidence="3">Uncharacterized protein</fullName>
    </submittedName>
</protein>
<feature type="region of interest" description="Disordered" evidence="1">
    <location>
        <begin position="222"/>
        <end position="280"/>
    </location>
</feature>
<evidence type="ECO:0000256" key="1">
    <source>
        <dbReference type="SAM" id="MobiDB-lite"/>
    </source>
</evidence>
<keyword evidence="2" id="KW-1133">Transmembrane helix</keyword>
<feature type="compositionally biased region" description="Low complexity" evidence="1">
    <location>
        <begin position="263"/>
        <end position="274"/>
    </location>
</feature>
<evidence type="ECO:0000313" key="4">
    <source>
        <dbReference type="Proteomes" id="UP000198287"/>
    </source>
</evidence>
<organism evidence="3 4">
    <name type="scientific">Folsomia candida</name>
    <name type="common">Springtail</name>
    <dbReference type="NCBI Taxonomy" id="158441"/>
    <lineage>
        <taxon>Eukaryota</taxon>
        <taxon>Metazoa</taxon>
        <taxon>Ecdysozoa</taxon>
        <taxon>Arthropoda</taxon>
        <taxon>Hexapoda</taxon>
        <taxon>Collembola</taxon>
        <taxon>Entomobryomorpha</taxon>
        <taxon>Isotomoidea</taxon>
        <taxon>Isotomidae</taxon>
        <taxon>Proisotominae</taxon>
        <taxon>Folsomia</taxon>
    </lineage>
</organism>
<feature type="region of interest" description="Disordered" evidence="1">
    <location>
        <begin position="391"/>
        <end position="420"/>
    </location>
</feature>
<feature type="region of interest" description="Disordered" evidence="1">
    <location>
        <begin position="296"/>
        <end position="340"/>
    </location>
</feature>
<dbReference type="AlphaFoldDB" id="A0A226ESM9"/>
<feature type="transmembrane region" description="Helical" evidence="2">
    <location>
        <begin position="623"/>
        <end position="645"/>
    </location>
</feature>
<feature type="compositionally biased region" description="Low complexity" evidence="1">
    <location>
        <begin position="242"/>
        <end position="252"/>
    </location>
</feature>
<gene>
    <name evidence="3" type="ORF">Fcan01_05902</name>
</gene>
<feature type="compositionally biased region" description="Polar residues" evidence="1">
    <location>
        <begin position="296"/>
        <end position="307"/>
    </location>
</feature>
<feature type="transmembrane region" description="Helical" evidence="2">
    <location>
        <begin position="716"/>
        <end position="732"/>
    </location>
</feature>
<evidence type="ECO:0000256" key="2">
    <source>
        <dbReference type="SAM" id="Phobius"/>
    </source>
</evidence>
<feature type="region of interest" description="Disordered" evidence="1">
    <location>
        <begin position="432"/>
        <end position="462"/>
    </location>
</feature>
<name>A0A226ESM9_FOLCA</name>
<sequence length="747" mass="82739">MHWIEAGQMLVQKIRPEETIRRRRRRPRREELFQMGQILQSSGSSKMQHESKTQDHQGRRRLTSCSLLLLLLSFSAGISLNLVGAIPSTDAPLNLNANMRPGHPSVLTAREGDELGASEGDVFHSSSSLARTDDYHSASKLTSNGQFARSPLMEKTISAAATTTAAKLSLPHREIMESKTSPLRRPSNPPTRSVVPSEFRIQSNFPLSPIVIKDWDDNAKLKSNLGTPHHSPKEVGQDALDRSSSTSSTTIDSRSRAELFLYPKKPTTTTTSSEETGEKPTNINLLRKLWSSTRSSKLNLTHEQQSLLRIESDKSHRPSSSSPPNDSGRGANDKELSTNSNVSRSILDLAGASLAPWTTTSSHPTPNFISPSLVRPMSVELTPLKPMSLKLEQEVEDEETSSRRKHSWVPPSDAPETSAPLLHPSVKLAFNDGTELSTSAPPNKSGPRDNKFPTPGGRRTSMLYPEWLSSSGGVYPDDSTNGTGEYYGEPEYENLINNNENNRAGLDAGGGNPGEREEEAPGRKFNLYNNKKIHTDFLDHFMNLSSWQNRLKLKEQQVLSEREHRMAASPSASDVDPLMSTEAPEAIIAQNGLADVISRGRIDSVMYVYFGDRYSSDYHKEEVVGRIIQAVGGVIAAIAQVLTVLGTAKCVRKSTHSNQPPIHLHIGFALLISNLLLLLAVHVSIYIHNIHAEVFIRNGASRCLQHRRNDFTLSAPGYRLLVIWYVSCFIMNKNTQRRQRGHHCISE</sequence>
<feature type="compositionally biased region" description="Low complexity" evidence="1">
    <location>
        <begin position="318"/>
        <end position="327"/>
    </location>
</feature>
<feature type="transmembrane region" description="Helical" evidence="2">
    <location>
        <begin position="666"/>
        <end position="687"/>
    </location>
</feature>
<feature type="compositionally biased region" description="Basic and acidic residues" evidence="1">
    <location>
        <begin position="231"/>
        <end position="241"/>
    </location>
</feature>
<dbReference type="OrthoDB" id="347083at2759"/>
<dbReference type="EMBL" id="LNIX01000002">
    <property type="protein sequence ID" value="OXA60177.1"/>
    <property type="molecule type" value="Genomic_DNA"/>
</dbReference>
<feature type="compositionally biased region" description="Basic and acidic residues" evidence="1">
    <location>
        <begin position="47"/>
        <end position="57"/>
    </location>
</feature>
<accession>A0A226ESM9</accession>
<feature type="region of interest" description="Disordered" evidence="1">
    <location>
        <begin position="496"/>
        <end position="521"/>
    </location>
</feature>
<reference evidence="3 4" key="1">
    <citation type="submission" date="2015-12" db="EMBL/GenBank/DDBJ databases">
        <title>The genome of Folsomia candida.</title>
        <authorList>
            <person name="Faddeeva A."/>
            <person name="Derks M.F."/>
            <person name="Anvar Y."/>
            <person name="Smit S."/>
            <person name="Van Straalen N."/>
            <person name="Roelofs D."/>
        </authorList>
    </citation>
    <scope>NUCLEOTIDE SEQUENCE [LARGE SCALE GENOMIC DNA]</scope>
    <source>
        <strain evidence="3 4">VU population</strain>
        <tissue evidence="3">Whole body</tissue>
    </source>
</reference>
<proteinExistence type="predicted"/>